<reference evidence="10 11" key="1">
    <citation type="submission" date="2019-03" db="EMBL/GenBank/DDBJ databases">
        <title>Genomic Encyclopedia of Archaeal and Bacterial Type Strains, Phase II (KMG-II): from individual species to whole genera.</title>
        <authorList>
            <person name="Goeker M."/>
        </authorList>
    </citation>
    <scope>NUCLEOTIDE SEQUENCE [LARGE SCALE GENOMIC DNA]</scope>
    <source>
        <strain evidence="10 11">DSM 28135</strain>
    </source>
</reference>
<comment type="caution">
    <text evidence="10">The sequence shown here is derived from an EMBL/GenBank/DDBJ whole genome shotgun (WGS) entry which is preliminary data.</text>
</comment>
<dbReference type="NCBIfam" id="TIGR00751">
    <property type="entry name" value="menA"/>
    <property type="match status" value="1"/>
</dbReference>
<evidence type="ECO:0000256" key="8">
    <source>
        <dbReference type="HAMAP-Rule" id="MF_01937"/>
    </source>
</evidence>
<dbReference type="UniPathway" id="UPA00079">
    <property type="reaction ID" value="UER00168"/>
</dbReference>
<keyword evidence="3 8" id="KW-1003">Cell membrane</keyword>
<proteinExistence type="inferred from homology"/>
<feature type="transmembrane region" description="Helical" evidence="8">
    <location>
        <begin position="12"/>
        <end position="32"/>
    </location>
</feature>
<dbReference type="GO" id="GO:0042371">
    <property type="term" value="P:vitamin K biosynthetic process"/>
    <property type="evidence" value="ECO:0007669"/>
    <property type="project" value="TreeGrafter"/>
</dbReference>
<evidence type="ECO:0000256" key="7">
    <source>
        <dbReference type="ARBA" id="ARBA00023136"/>
    </source>
</evidence>
<feature type="transmembrane region" description="Helical" evidence="8">
    <location>
        <begin position="94"/>
        <end position="113"/>
    </location>
</feature>
<dbReference type="Pfam" id="PF01040">
    <property type="entry name" value="UbiA"/>
    <property type="match status" value="1"/>
</dbReference>
<feature type="transmembrane region" description="Helical" evidence="8">
    <location>
        <begin position="150"/>
        <end position="171"/>
    </location>
</feature>
<keyword evidence="7 8" id="KW-0472">Membrane</keyword>
<sequence length="300" mass="33269">MNNIKPWLSAFRLRTLPLSISGIIIGGCFAAYNGVFDQLVFALAILVTVALQILSNLANDYGDGVKGTDNENRLGPMRAIQSGQITPDQMLEGLKINVLIVIFLTIMLIYFAFGHGYFLYTLFFFVLGGFSVYAALKYTMGESAYGYRGLGDLFVFVFFGLVSVVGSYFLFAKQLDHIVMLPAIVVGLLSVGVLNLNNIRDIESDTLSNKITMAVKLGKSKAKTYHLFLIIAAMMLGLLFSILYYTSLWNFIFLISYIPLSIHIYRIIKAELASDFDAQLKILALSTFLFSLLLGIGYIV</sequence>
<keyword evidence="2 8" id="KW-0474">Menaquinone biosynthesis</keyword>
<dbReference type="InterPro" id="IPR004657">
    <property type="entry name" value="MenA"/>
</dbReference>
<comment type="pathway">
    <text evidence="8">Quinol/quinone metabolism; menaquinone biosynthesis; menaquinol from 1,4-dihydroxy-2-naphthoate: step 1/2.</text>
</comment>
<organism evidence="10 11">
    <name type="scientific">Gelidibacter sediminis</name>
    <dbReference type="NCBI Taxonomy" id="1608710"/>
    <lineage>
        <taxon>Bacteria</taxon>
        <taxon>Pseudomonadati</taxon>
        <taxon>Bacteroidota</taxon>
        <taxon>Flavobacteriia</taxon>
        <taxon>Flavobacteriales</taxon>
        <taxon>Flavobacteriaceae</taxon>
        <taxon>Gelidibacter</taxon>
    </lineage>
</organism>
<dbReference type="HAMAP" id="MF_01937">
    <property type="entry name" value="MenA_1"/>
    <property type="match status" value="1"/>
</dbReference>
<keyword evidence="4 8" id="KW-0808">Transferase</keyword>
<dbReference type="PANTHER" id="PTHR13929:SF0">
    <property type="entry name" value="UBIA PRENYLTRANSFERASE DOMAIN-CONTAINING PROTEIN 1"/>
    <property type="match status" value="1"/>
</dbReference>
<comment type="similarity">
    <text evidence="8">Belongs to the MenA family. Type 1 subfamily.</text>
</comment>
<keyword evidence="6 8" id="KW-1133">Transmembrane helix</keyword>
<accession>A0A4R7PY36</accession>
<evidence type="ECO:0000256" key="4">
    <source>
        <dbReference type="ARBA" id="ARBA00022679"/>
    </source>
</evidence>
<evidence type="ECO:0000256" key="5">
    <source>
        <dbReference type="ARBA" id="ARBA00022692"/>
    </source>
</evidence>
<evidence type="ECO:0000313" key="10">
    <source>
        <dbReference type="EMBL" id="TDU39893.1"/>
    </source>
</evidence>
<comment type="catalytic activity">
    <reaction evidence="8">
        <text>an all-trans-polyprenyl diphosphate + 1,4-dihydroxy-2-naphthoate + H(+) = a 2-demethylmenaquinol + CO2 + diphosphate</text>
        <dbReference type="Rhea" id="RHEA:26478"/>
        <dbReference type="Rhea" id="RHEA-COMP:9563"/>
        <dbReference type="Rhea" id="RHEA-COMP:9564"/>
        <dbReference type="ChEBI" id="CHEBI:11173"/>
        <dbReference type="ChEBI" id="CHEBI:15378"/>
        <dbReference type="ChEBI" id="CHEBI:16526"/>
        <dbReference type="ChEBI" id="CHEBI:33019"/>
        <dbReference type="ChEBI" id="CHEBI:55437"/>
        <dbReference type="ChEBI" id="CHEBI:58914"/>
        <dbReference type="EC" id="2.5.1.74"/>
    </reaction>
</comment>
<protein>
    <recommendedName>
        <fullName evidence="8 9">1,4-dihydroxy-2-naphthoate octaprenyltransferase</fullName>
        <shortName evidence="8">DHNA-octaprenyltransferase</shortName>
        <ecNumber evidence="8 9">2.5.1.74</ecNumber>
    </recommendedName>
</protein>
<dbReference type="PANTHER" id="PTHR13929">
    <property type="entry name" value="1,4-DIHYDROXY-2-NAPHTHOATE OCTAPRENYLTRANSFERASE"/>
    <property type="match status" value="1"/>
</dbReference>
<dbReference type="GO" id="GO:0009234">
    <property type="term" value="P:menaquinone biosynthetic process"/>
    <property type="evidence" value="ECO:0007669"/>
    <property type="project" value="UniProtKB-UniRule"/>
</dbReference>
<feature type="transmembrane region" description="Helical" evidence="8">
    <location>
        <begin position="38"/>
        <end position="58"/>
    </location>
</feature>
<name>A0A4R7PY36_9FLAO</name>
<evidence type="ECO:0000256" key="3">
    <source>
        <dbReference type="ARBA" id="ARBA00022475"/>
    </source>
</evidence>
<keyword evidence="5 8" id="KW-0812">Transmembrane</keyword>
<dbReference type="InterPro" id="IPR000537">
    <property type="entry name" value="UbiA_prenyltransferase"/>
</dbReference>
<evidence type="ECO:0000313" key="11">
    <source>
        <dbReference type="Proteomes" id="UP000294689"/>
    </source>
</evidence>
<dbReference type="PROSITE" id="PS51257">
    <property type="entry name" value="PROKAR_LIPOPROTEIN"/>
    <property type="match status" value="1"/>
</dbReference>
<dbReference type="CDD" id="cd13962">
    <property type="entry name" value="PT_UbiA_UBIAD1"/>
    <property type="match status" value="1"/>
</dbReference>
<keyword evidence="11" id="KW-1185">Reference proteome</keyword>
<feature type="transmembrane region" description="Helical" evidence="8">
    <location>
        <begin position="119"/>
        <end position="138"/>
    </location>
</feature>
<evidence type="ECO:0000256" key="9">
    <source>
        <dbReference type="NCBIfam" id="TIGR00751"/>
    </source>
</evidence>
<dbReference type="EC" id="2.5.1.74" evidence="8 9"/>
<dbReference type="PIRSF" id="PIRSF005355">
    <property type="entry name" value="UBIAD1"/>
    <property type="match status" value="1"/>
</dbReference>
<evidence type="ECO:0000256" key="1">
    <source>
        <dbReference type="ARBA" id="ARBA00004141"/>
    </source>
</evidence>
<evidence type="ECO:0000256" key="2">
    <source>
        <dbReference type="ARBA" id="ARBA00022428"/>
    </source>
</evidence>
<feature type="transmembrane region" description="Helical" evidence="8">
    <location>
        <begin position="251"/>
        <end position="268"/>
    </location>
</feature>
<comment type="function">
    <text evidence="8">Conversion of 1,4-dihydroxy-2-naphthoate (DHNA) to demethylmenaquinone (DMK).</text>
</comment>
<dbReference type="InterPro" id="IPR044878">
    <property type="entry name" value="UbiA_sf"/>
</dbReference>
<feature type="transmembrane region" description="Helical" evidence="8">
    <location>
        <begin position="177"/>
        <end position="196"/>
    </location>
</feature>
<dbReference type="InterPro" id="IPR026046">
    <property type="entry name" value="UBIAD1"/>
</dbReference>
<gene>
    <name evidence="8" type="primary">menA</name>
    <name evidence="10" type="ORF">BXY82_1930</name>
</gene>
<dbReference type="GO" id="GO:0046428">
    <property type="term" value="F:1,4-dihydroxy-2-naphthoate polyprenyltransferase activity"/>
    <property type="evidence" value="ECO:0007669"/>
    <property type="project" value="UniProtKB-UniRule"/>
</dbReference>
<feature type="transmembrane region" description="Helical" evidence="8">
    <location>
        <begin position="280"/>
        <end position="299"/>
    </location>
</feature>
<comment type="subcellular location">
    <subcellularLocation>
        <location evidence="8">Cell membrane</location>
        <topology evidence="8">Multi-pass membrane protein</topology>
    </subcellularLocation>
    <subcellularLocation>
        <location evidence="1">Membrane</location>
        <topology evidence="1">Multi-pass membrane protein</topology>
    </subcellularLocation>
</comment>
<dbReference type="AlphaFoldDB" id="A0A4R7PY36"/>
<evidence type="ECO:0000256" key="6">
    <source>
        <dbReference type="ARBA" id="ARBA00022989"/>
    </source>
</evidence>
<dbReference type="Proteomes" id="UP000294689">
    <property type="component" value="Unassembled WGS sequence"/>
</dbReference>
<dbReference type="OrthoDB" id="9767568at2"/>
<dbReference type="GO" id="GO:0005886">
    <property type="term" value="C:plasma membrane"/>
    <property type="evidence" value="ECO:0007669"/>
    <property type="project" value="UniProtKB-SubCell"/>
</dbReference>
<dbReference type="EMBL" id="SOBW01000008">
    <property type="protein sequence ID" value="TDU39893.1"/>
    <property type="molecule type" value="Genomic_DNA"/>
</dbReference>
<dbReference type="Gene3D" id="1.10.357.140">
    <property type="entry name" value="UbiA prenyltransferase"/>
    <property type="match status" value="1"/>
</dbReference>
<dbReference type="RefSeq" id="WP_133757944.1">
    <property type="nucleotide sequence ID" value="NZ_SOBW01000008.1"/>
</dbReference>
<feature type="transmembrane region" description="Helical" evidence="8">
    <location>
        <begin position="225"/>
        <end position="245"/>
    </location>
</feature>